<protein>
    <recommendedName>
        <fullName evidence="2">ubiquitinyl hydrolase 1</fullName>
        <ecNumber evidence="2">3.4.19.12</ecNumber>
    </recommendedName>
</protein>
<gene>
    <name evidence="5" type="ORF">AFUS01_LOCUS28604</name>
</gene>
<feature type="region of interest" description="Disordered" evidence="3">
    <location>
        <begin position="252"/>
        <end position="274"/>
    </location>
</feature>
<feature type="region of interest" description="Disordered" evidence="3">
    <location>
        <begin position="1029"/>
        <end position="1061"/>
    </location>
</feature>
<evidence type="ECO:0000313" key="5">
    <source>
        <dbReference type="EMBL" id="CAG7818074.1"/>
    </source>
</evidence>
<dbReference type="InterPro" id="IPR050185">
    <property type="entry name" value="Ub_carboxyl-term_hydrolase"/>
</dbReference>
<dbReference type="EMBL" id="CAJVCH010410800">
    <property type="protein sequence ID" value="CAG7818074.1"/>
    <property type="molecule type" value="Genomic_DNA"/>
</dbReference>
<dbReference type="InterPro" id="IPR018200">
    <property type="entry name" value="USP_CS"/>
</dbReference>
<dbReference type="InterPro" id="IPR001394">
    <property type="entry name" value="Peptidase_C19_UCH"/>
</dbReference>
<dbReference type="PANTHER" id="PTHR21646:SF35">
    <property type="match status" value="1"/>
</dbReference>
<dbReference type="PROSITE" id="PS50235">
    <property type="entry name" value="USP_3"/>
    <property type="match status" value="1"/>
</dbReference>
<dbReference type="Proteomes" id="UP000708208">
    <property type="component" value="Unassembled WGS sequence"/>
</dbReference>
<sequence length="1111" mass="125969">MSLPWCNPRFTEKTIEAMLLSDEVSDDEGQVKVDSSVDHHVDITADPSRLEQISLEGETGKPQEVPDYYENSSSWDANQEHWQSGSVEATYSASPSPKERCRREPGVMGLINIGNTCFMNAALQCLLNTPALVEFFLQPKPAFVKCAGFKPVLLYQVYSVFCRAWRTNITAFELRSFKECLASSYPQFHDSRQHDSQEFLALLLDLLHEQLQQCQVSSAAQKQFLEEALQNDRTNQEGAAEVRRSLSYSGRIGCPPKSASPELRKKSRTSPTKRTSFYLQYPNFQPSILRKTLLDSDGEECNSAYYNINRNNWERLDKMRNHGHCPRKRPRMNTTLEAKRKLDFKADNLDQSGDYIERSSPMNETSANFRMKQTHAQSEHVCSVVKEIDHNQHFVKESQNQQLLDSASEFWSEHIKSNNTVIARTFQGFLKSTVTCTACSYVSTVFEPFMYFSLPLPDVGSTCRVLTLRLIRLNEYPIQCVPVTNSYELKSTVRTLKIEIATLVSAKSSVPVNPEKFYLGSVCDFTITELCDDLQVQNIDDHSILYLYELNTNFDLILPAIKVHPKEGNWESLATTSTEVSGTGKADSSDGGYESSPTESKGMESPEEVLPYHVSSTPDSPGLAGTNSPVGNEEHWQVMQCRICYEKCQLSGMLQHSAGCVFCKDCVQKLDEHTPCLDKSFKCPTPQCSLVVRLSDFHVYAPDISGATLAQVTFRNESESKVTTFGHPIIVSIRTCLPAKEFHTFMDSVNPFPEIPFLVYSSTRDGKCCAICDDIQCRGCTFPVVGNAYVRHGSQIVILYTELDPMLMEKFHAGDMPHESAKYYHQDSSPRSYYRYEARLDIHDCLKEFAKEELLDEDNHWLCPSCNCNKRATKKLSVCKFPDYLIIYLKRFVYENLTSQKLENEVTFPLMDLDLNDYMAEEVQGENKWKYDLYGCVSHSGTVSYGHYTAFTKNALSQEWNYFNDRSAYNQNMTESCYSTAYILFYAKRGAVADIPDPLTYCRTSPVSTPPSPGVRTGSSCSMSLASSSLDPFRGCDRSRHSSSQTQRSEEDYRTCASSPSTESLDRFIDEFRKRSPPLEDCKHHIRWTQNSEDIDDPSTTPDSIPPLADY</sequence>
<feature type="compositionally biased region" description="Low complexity" evidence="3">
    <location>
        <begin position="1098"/>
        <end position="1111"/>
    </location>
</feature>
<reference evidence="5" key="1">
    <citation type="submission" date="2021-06" db="EMBL/GenBank/DDBJ databases">
        <authorList>
            <person name="Hodson N. C."/>
            <person name="Mongue J. A."/>
            <person name="Jaron S. K."/>
        </authorList>
    </citation>
    <scope>NUCLEOTIDE SEQUENCE</scope>
</reference>
<dbReference type="PANTHER" id="PTHR21646">
    <property type="entry name" value="UBIQUITIN CARBOXYL-TERMINAL HYDROLASE"/>
    <property type="match status" value="1"/>
</dbReference>
<proteinExistence type="predicted"/>
<feature type="domain" description="USP" evidence="4">
    <location>
        <begin position="108"/>
        <end position="989"/>
    </location>
</feature>
<feature type="region of interest" description="Disordered" evidence="3">
    <location>
        <begin position="1084"/>
        <end position="1111"/>
    </location>
</feature>
<feature type="compositionally biased region" description="Polar residues" evidence="3">
    <location>
        <begin position="614"/>
        <end position="626"/>
    </location>
</feature>
<dbReference type="EC" id="3.4.19.12" evidence="2"/>
<dbReference type="PROSITE" id="PS00972">
    <property type="entry name" value="USP_1"/>
    <property type="match status" value="1"/>
</dbReference>
<feature type="region of interest" description="Disordered" evidence="3">
    <location>
        <begin position="573"/>
        <end position="626"/>
    </location>
</feature>
<evidence type="ECO:0000256" key="3">
    <source>
        <dbReference type="SAM" id="MobiDB-lite"/>
    </source>
</evidence>
<evidence type="ECO:0000313" key="6">
    <source>
        <dbReference type="Proteomes" id="UP000708208"/>
    </source>
</evidence>
<keyword evidence="6" id="KW-1185">Reference proteome</keyword>
<evidence type="ECO:0000256" key="2">
    <source>
        <dbReference type="ARBA" id="ARBA00012759"/>
    </source>
</evidence>
<dbReference type="OrthoDB" id="2248014at2759"/>
<dbReference type="GO" id="GO:0016579">
    <property type="term" value="P:protein deubiquitination"/>
    <property type="evidence" value="ECO:0007669"/>
    <property type="project" value="InterPro"/>
</dbReference>
<accession>A0A8J2L921</accession>
<name>A0A8J2L921_9HEXA</name>
<dbReference type="GO" id="GO:0004843">
    <property type="term" value="F:cysteine-type deubiquitinase activity"/>
    <property type="evidence" value="ECO:0007669"/>
    <property type="project" value="UniProtKB-EC"/>
</dbReference>
<evidence type="ECO:0000256" key="1">
    <source>
        <dbReference type="ARBA" id="ARBA00000707"/>
    </source>
</evidence>
<dbReference type="InterPro" id="IPR028889">
    <property type="entry name" value="USP"/>
</dbReference>
<dbReference type="AlphaFoldDB" id="A0A8J2L921"/>
<comment type="caution">
    <text evidence="5">The sequence shown here is derived from an EMBL/GenBank/DDBJ whole genome shotgun (WGS) entry which is preliminary data.</text>
</comment>
<evidence type="ECO:0000259" key="4">
    <source>
        <dbReference type="PROSITE" id="PS50235"/>
    </source>
</evidence>
<comment type="catalytic activity">
    <reaction evidence="1">
        <text>Thiol-dependent hydrolysis of ester, thioester, amide, peptide and isopeptide bonds formed by the C-terminal Gly of ubiquitin (a 76-residue protein attached to proteins as an intracellular targeting signal).</text>
        <dbReference type="EC" id="3.4.19.12"/>
    </reaction>
</comment>
<organism evidence="5 6">
    <name type="scientific">Allacma fusca</name>
    <dbReference type="NCBI Taxonomy" id="39272"/>
    <lineage>
        <taxon>Eukaryota</taxon>
        <taxon>Metazoa</taxon>
        <taxon>Ecdysozoa</taxon>
        <taxon>Arthropoda</taxon>
        <taxon>Hexapoda</taxon>
        <taxon>Collembola</taxon>
        <taxon>Symphypleona</taxon>
        <taxon>Sminthuridae</taxon>
        <taxon>Allacma</taxon>
    </lineage>
</organism>
<dbReference type="Pfam" id="PF00443">
    <property type="entry name" value="UCH"/>
    <property type="match status" value="1"/>
</dbReference>